<dbReference type="GO" id="GO:0008270">
    <property type="term" value="F:zinc ion binding"/>
    <property type="evidence" value="ECO:0007669"/>
    <property type="project" value="InterPro"/>
</dbReference>
<dbReference type="RefSeq" id="WP_343334599.1">
    <property type="nucleotide sequence ID" value="NZ_JAPOHD010000031.1"/>
</dbReference>
<dbReference type="Proteomes" id="UP001145087">
    <property type="component" value="Unassembled WGS sequence"/>
</dbReference>
<evidence type="ECO:0000313" key="3">
    <source>
        <dbReference type="Proteomes" id="UP001145087"/>
    </source>
</evidence>
<comment type="caution">
    <text evidence="2">The sequence shown here is derived from an EMBL/GenBank/DDBJ whole genome shotgun (WGS) entry which is preliminary data.</text>
</comment>
<dbReference type="PANTHER" id="PTHR15032">
    <property type="entry name" value="N-ACYL-PHOSPHATIDYLETHANOLAMINE-HYDROLYZING PHOSPHOLIPASE D"/>
    <property type="match status" value="1"/>
</dbReference>
<gene>
    <name evidence="2" type="ORF">OU798_18110</name>
</gene>
<dbReference type="GO" id="GO:0070290">
    <property type="term" value="F:N-acylphosphatidylethanolamine-specific phospholipase D activity"/>
    <property type="evidence" value="ECO:0007669"/>
    <property type="project" value="InterPro"/>
</dbReference>
<dbReference type="PIRSF" id="PIRSF038896">
    <property type="entry name" value="NAPE-PLD"/>
    <property type="match status" value="1"/>
</dbReference>
<dbReference type="AlphaFoldDB" id="A0A9X3F820"/>
<dbReference type="EMBL" id="JAPOHD010000031">
    <property type="protein sequence ID" value="MCY1722274.1"/>
    <property type="molecule type" value="Genomic_DNA"/>
</dbReference>
<dbReference type="SUPFAM" id="SSF56281">
    <property type="entry name" value="Metallo-hydrolase/oxidoreductase"/>
    <property type="match status" value="1"/>
</dbReference>
<dbReference type="Gene3D" id="3.60.15.10">
    <property type="entry name" value="Ribonuclease Z/Hydroxyacylglutathione hydrolase-like"/>
    <property type="match status" value="1"/>
</dbReference>
<accession>A0A9X3F820</accession>
<evidence type="ECO:0000313" key="2">
    <source>
        <dbReference type="EMBL" id="MCY1722274.1"/>
    </source>
</evidence>
<reference evidence="2" key="1">
    <citation type="submission" date="2022-11" db="EMBL/GenBank/DDBJ databases">
        <title>Marilongibacter aestuarii gen. nov., sp. nov., isolated from tidal flat sediment.</title>
        <authorList>
            <person name="Jiayan W."/>
        </authorList>
    </citation>
    <scope>NUCLEOTIDE SEQUENCE</scope>
    <source>
        <strain evidence="2">Z1-6</strain>
    </source>
</reference>
<dbReference type="PANTHER" id="PTHR15032:SF4">
    <property type="entry name" value="N-ACYL-PHOSPHATIDYLETHANOLAMINE-HYDROLYZING PHOSPHOLIPASE D"/>
    <property type="match status" value="1"/>
</dbReference>
<dbReference type="InterPro" id="IPR036866">
    <property type="entry name" value="RibonucZ/Hydroxyglut_hydro"/>
</dbReference>
<dbReference type="GO" id="GO:0005737">
    <property type="term" value="C:cytoplasm"/>
    <property type="evidence" value="ECO:0007669"/>
    <property type="project" value="TreeGrafter"/>
</dbReference>
<proteinExistence type="predicted"/>
<dbReference type="InterPro" id="IPR024884">
    <property type="entry name" value="NAPE-PLD"/>
</dbReference>
<feature type="domain" description="Metallo-beta-lactamase" evidence="1">
    <location>
        <begin position="114"/>
        <end position="308"/>
    </location>
</feature>
<evidence type="ECO:0000259" key="1">
    <source>
        <dbReference type="Pfam" id="PF12706"/>
    </source>
</evidence>
<dbReference type="InterPro" id="IPR001279">
    <property type="entry name" value="Metallo-B-lactamas"/>
</dbReference>
<sequence>MYTIITLLVVIFVLVIAITNQNKFGAIPTGERLERIKKSPNFKDGKFQNLSETPQMSEEARFSTMLKELFFSKNKKPENQIPSIKTDLHTLNPNEDALVWFGHSSYLIQIDGKKILVDPVFSGSASPFSFNVKAFDGSNFYQPDDIPEIDYLVITHDHWDHLDYKTVLELKPKINRIITGLGVGAHFEKWGFDTSKIVETDWFEDVLLDDGFRFFCTPARHFSGRGLKHKRSLWVSFLLETPSQKIFIGGDGGYNAHFKEIGKKYGPIDLAILENGQYNKAWKYIHLMPEQVLQAASDLKTKRILPVHSGKFALANHAWNEPLKRITELNKNTIPLVTPQIGELVYLKNTKQTFTKWWLNVDAQ</sequence>
<dbReference type="Pfam" id="PF12706">
    <property type="entry name" value="Lactamase_B_2"/>
    <property type="match status" value="1"/>
</dbReference>
<keyword evidence="3" id="KW-1185">Reference proteome</keyword>
<protein>
    <submittedName>
        <fullName evidence="2">MBL fold metallo-hydrolase</fullName>
    </submittedName>
</protein>
<name>A0A9X3F820_9BACT</name>
<organism evidence="2 3">
    <name type="scientific">Draconibacterium aestuarii</name>
    <dbReference type="NCBI Taxonomy" id="2998507"/>
    <lineage>
        <taxon>Bacteria</taxon>
        <taxon>Pseudomonadati</taxon>
        <taxon>Bacteroidota</taxon>
        <taxon>Bacteroidia</taxon>
        <taxon>Marinilabiliales</taxon>
        <taxon>Prolixibacteraceae</taxon>
        <taxon>Draconibacterium</taxon>
    </lineage>
</organism>